<keyword evidence="4" id="KW-1185">Reference proteome</keyword>
<dbReference type="SUPFAM" id="SSF101912">
    <property type="entry name" value="Sema domain"/>
    <property type="match status" value="1"/>
</dbReference>
<evidence type="ECO:0000313" key="3">
    <source>
        <dbReference type="EMBL" id="KAH0540444.1"/>
    </source>
</evidence>
<dbReference type="AlphaFoldDB" id="A0AAV7I3Z5"/>
<dbReference type="InterPro" id="IPR015943">
    <property type="entry name" value="WD40/YVTN_repeat-like_dom_sf"/>
</dbReference>
<evidence type="ECO:0000259" key="2">
    <source>
        <dbReference type="Pfam" id="PF01403"/>
    </source>
</evidence>
<dbReference type="InterPro" id="IPR001627">
    <property type="entry name" value="Semap_dom"/>
</dbReference>
<dbReference type="Pfam" id="PF01403">
    <property type="entry name" value="Sema"/>
    <property type="match status" value="1"/>
</dbReference>
<evidence type="ECO:0000313" key="4">
    <source>
        <dbReference type="Proteomes" id="UP000826195"/>
    </source>
</evidence>
<evidence type="ECO:0000256" key="1">
    <source>
        <dbReference type="ARBA" id="ARBA00022782"/>
    </source>
</evidence>
<sequence>MDLTRATFVTFVPLVQLRVGKLQTIAEDFCGLDVNTPLGGQEPMTAVPVLTFPTLLTAVAATSTGDFTVVFIGTREGHLKKTEGLFVKLSGTFPSLGECTSPEGDLEKASSVDVI</sequence>
<proteinExistence type="predicted"/>
<dbReference type="Gene3D" id="2.130.10.10">
    <property type="entry name" value="YVTN repeat-like/Quinoprotein amine dehydrogenase"/>
    <property type="match status" value="1"/>
</dbReference>
<feature type="domain" description="Sema" evidence="2">
    <location>
        <begin position="23"/>
        <end position="82"/>
    </location>
</feature>
<name>A0AAV7I3Z5_COTGL</name>
<dbReference type="Proteomes" id="UP000826195">
    <property type="component" value="Unassembled WGS sequence"/>
</dbReference>
<comment type="caution">
    <text evidence="3">The sequence shown here is derived from an EMBL/GenBank/DDBJ whole genome shotgun (WGS) entry which is preliminary data.</text>
</comment>
<keyword evidence="1" id="KW-0221">Differentiation</keyword>
<organism evidence="3 4">
    <name type="scientific">Cotesia glomerata</name>
    <name type="common">Lepidopteran parasitic wasp</name>
    <name type="synonym">Apanteles glomeratus</name>
    <dbReference type="NCBI Taxonomy" id="32391"/>
    <lineage>
        <taxon>Eukaryota</taxon>
        <taxon>Metazoa</taxon>
        <taxon>Ecdysozoa</taxon>
        <taxon>Arthropoda</taxon>
        <taxon>Hexapoda</taxon>
        <taxon>Insecta</taxon>
        <taxon>Pterygota</taxon>
        <taxon>Neoptera</taxon>
        <taxon>Endopterygota</taxon>
        <taxon>Hymenoptera</taxon>
        <taxon>Apocrita</taxon>
        <taxon>Ichneumonoidea</taxon>
        <taxon>Braconidae</taxon>
        <taxon>Microgastrinae</taxon>
        <taxon>Cotesia</taxon>
    </lineage>
</organism>
<protein>
    <recommendedName>
        <fullName evidence="2">Sema domain-containing protein</fullName>
    </recommendedName>
</protein>
<dbReference type="EMBL" id="JAHXZJ010002609">
    <property type="protein sequence ID" value="KAH0540444.1"/>
    <property type="molecule type" value="Genomic_DNA"/>
</dbReference>
<gene>
    <name evidence="3" type="ORF">KQX54_017430</name>
</gene>
<dbReference type="InterPro" id="IPR036352">
    <property type="entry name" value="Semap_dom_sf"/>
</dbReference>
<dbReference type="GO" id="GO:0030154">
    <property type="term" value="P:cell differentiation"/>
    <property type="evidence" value="ECO:0007669"/>
    <property type="project" value="UniProtKB-KW"/>
</dbReference>
<accession>A0AAV7I3Z5</accession>
<reference evidence="3 4" key="1">
    <citation type="journal article" date="2021" name="J. Hered.">
        <title>A chromosome-level genome assembly of the parasitoid wasp, Cotesia glomerata (Hymenoptera: Braconidae).</title>
        <authorList>
            <person name="Pinto B.J."/>
            <person name="Weis J.J."/>
            <person name="Gamble T."/>
            <person name="Ode P.J."/>
            <person name="Paul R."/>
            <person name="Zaspel J.M."/>
        </authorList>
    </citation>
    <scope>NUCLEOTIDE SEQUENCE [LARGE SCALE GENOMIC DNA]</scope>
    <source>
        <strain evidence="3">CgM1</strain>
    </source>
</reference>